<dbReference type="Pfam" id="PF00196">
    <property type="entry name" value="GerE"/>
    <property type="match status" value="1"/>
</dbReference>
<dbReference type="InterPro" id="IPR000792">
    <property type="entry name" value="Tscrpt_reg_LuxR_C"/>
</dbReference>
<evidence type="ECO:0000259" key="8">
    <source>
        <dbReference type="PROSITE" id="PS50043"/>
    </source>
</evidence>
<dbReference type="InterPro" id="IPR011006">
    <property type="entry name" value="CheY-like_superfamily"/>
</dbReference>
<evidence type="ECO:0000256" key="6">
    <source>
        <dbReference type="ARBA" id="ARBA00024867"/>
    </source>
</evidence>
<keyword evidence="2 7" id="KW-0597">Phosphoprotein</keyword>
<reference evidence="10 11" key="1">
    <citation type="submission" date="2018-08" db="EMBL/GenBank/DDBJ databases">
        <title>A genome reference for cultivated species of the human gut microbiota.</title>
        <authorList>
            <person name="Zou Y."/>
            <person name="Xue W."/>
            <person name="Luo G."/>
        </authorList>
    </citation>
    <scope>NUCLEOTIDE SEQUENCE [LARGE SCALE GENOMIC DNA]</scope>
    <source>
        <strain evidence="10 11">AF28-26</strain>
    </source>
</reference>
<dbReference type="SUPFAM" id="SSF46894">
    <property type="entry name" value="C-terminal effector domain of the bipartite response regulators"/>
    <property type="match status" value="1"/>
</dbReference>
<evidence type="ECO:0000256" key="3">
    <source>
        <dbReference type="ARBA" id="ARBA00023015"/>
    </source>
</evidence>
<evidence type="ECO:0000256" key="5">
    <source>
        <dbReference type="ARBA" id="ARBA00023163"/>
    </source>
</evidence>
<evidence type="ECO:0000256" key="4">
    <source>
        <dbReference type="ARBA" id="ARBA00023125"/>
    </source>
</evidence>
<comment type="caution">
    <text evidence="10">The sequence shown here is derived from an EMBL/GenBank/DDBJ whole genome shotgun (WGS) entry which is preliminary data.</text>
</comment>
<evidence type="ECO:0000256" key="2">
    <source>
        <dbReference type="ARBA" id="ARBA00022553"/>
    </source>
</evidence>
<dbReference type="SMART" id="SM00448">
    <property type="entry name" value="REC"/>
    <property type="match status" value="1"/>
</dbReference>
<dbReference type="SMART" id="SM00421">
    <property type="entry name" value="HTH_LUXR"/>
    <property type="match status" value="1"/>
</dbReference>
<dbReference type="PANTHER" id="PTHR43214:SF43">
    <property type="entry name" value="TWO-COMPONENT RESPONSE REGULATOR"/>
    <property type="match status" value="1"/>
</dbReference>
<dbReference type="PRINTS" id="PR00038">
    <property type="entry name" value="HTHLUXR"/>
</dbReference>
<dbReference type="GO" id="GO:0006355">
    <property type="term" value="P:regulation of DNA-templated transcription"/>
    <property type="evidence" value="ECO:0007669"/>
    <property type="project" value="InterPro"/>
</dbReference>
<evidence type="ECO:0000259" key="9">
    <source>
        <dbReference type="PROSITE" id="PS50110"/>
    </source>
</evidence>
<comment type="function">
    <text evidence="6">May play the central regulatory role in sporulation. It may be an element of the effector pathway responsible for the activation of sporulation genes in response to nutritional stress. Spo0A may act in concert with spo0H (a sigma factor) to control the expression of some genes that are critical to the sporulation process.</text>
</comment>
<dbReference type="InterPro" id="IPR016032">
    <property type="entry name" value="Sig_transdc_resp-reg_C-effctor"/>
</dbReference>
<feature type="domain" description="Response regulatory" evidence="9">
    <location>
        <begin position="2"/>
        <end position="119"/>
    </location>
</feature>
<dbReference type="GO" id="GO:0000160">
    <property type="term" value="P:phosphorelay signal transduction system"/>
    <property type="evidence" value="ECO:0007669"/>
    <property type="project" value="InterPro"/>
</dbReference>
<protein>
    <recommendedName>
        <fullName evidence="1">Stage 0 sporulation protein A homolog</fullName>
    </recommendedName>
</protein>
<dbReference type="Gene3D" id="3.40.50.2300">
    <property type="match status" value="1"/>
</dbReference>
<keyword evidence="3" id="KW-0805">Transcription regulation</keyword>
<dbReference type="PROSITE" id="PS50043">
    <property type="entry name" value="HTH_LUXR_2"/>
    <property type="match status" value="1"/>
</dbReference>
<gene>
    <name evidence="10" type="ORF">DWY99_03570</name>
</gene>
<keyword evidence="5" id="KW-0804">Transcription</keyword>
<dbReference type="PROSITE" id="PS50110">
    <property type="entry name" value="RESPONSE_REGULATORY"/>
    <property type="match status" value="1"/>
</dbReference>
<dbReference type="CDD" id="cd06170">
    <property type="entry name" value="LuxR_C_like"/>
    <property type="match status" value="1"/>
</dbReference>
<dbReference type="InterPro" id="IPR001789">
    <property type="entry name" value="Sig_transdc_resp-reg_receiver"/>
</dbReference>
<organism evidence="10 11">
    <name type="scientific">[Clostridium] leptum</name>
    <dbReference type="NCBI Taxonomy" id="1535"/>
    <lineage>
        <taxon>Bacteria</taxon>
        <taxon>Bacillati</taxon>
        <taxon>Bacillota</taxon>
        <taxon>Clostridia</taxon>
        <taxon>Eubacteriales</taxon>
        <taxon>Oscillospiraceae</taxon>
        <taxon>Oscillospiraceae incertae sedis</taxon>
    </lineage>
</organism>
<dbReference type="PANTHER" id="PTHR43214">
    <property type="entry name" value="TWO-COMPONENT RESPONSE REGULATOR"/>
    <property type="match status" value="1"/>
</dbReference>
<name>A0A412B019_9FIRM</name>
<dbReference type="GO" id="GO:0003677">
    <property type="term" value="F:DNA binding"/>
    <property type="evidence" value="ECO:0007669"/>
    <property type="project" value="UniProtKB-KW"/>
</dbReference>
<feature type="domain" description="HTH luxR-type" evidence="8">
    <location>
        <begin position="145"/>
        <end position="210"/>
    </location>
</feature>
<evidence type="ECO:0000256" key="7">
    <source>
        <dbReference type="PROSITE-ProRule" id="PRU00169"/>
    </source>
</evidence>
<dbReference type="InterPro" id="IPR058245">
    <property type="entry name" value="NreC/VraR/RcsB-like_REC"/>
</dbReference>
<dbReference type="EMBL" id="QRTC01000008">
    <property type="protein sequence ID" value="RGQ43103.1"/>
    <property type="molecule type" value="Genomic_DNA"/>
</dbReference>
<dbReference type="Pfam" id="PF00072">
    <property type="entry name" value="Response_reg"/>
    <property type="match status" value="1"/>
</dbReference>
<feature type="modified residue" description="4-aspartylphosphate" evidence="7">
    <location>
        <position position="54"/>
    </location>
</feature>
<dbReference type="Proteomes" id="UP000284751">
    <property type="component" value="Unassembled WGS sequence"/>
</dbReference>
<evidence type="ECO:0000256" key="1">
    <source>
        <dbReference type="ARBA" id="ARBA00018672"/>
    </source>
</evidence>
<dbReference type="InterPro" id="IPR039420">
    <property type="entry name" value="WalR-like"/>
</dbReference>
<accession>A0A412B019</accession>
<evidence type="ECO:0000313" key="10">
    <source>
        <dbReference type="EMBL" id="RGQ43103.1"/>
    </source>
</evidence>
<dbReference type="PROSITE" id="PS00622">
    <property type="entry name" value="HTH_LUXR_1"/>
    <property type="match status" value="1"/>
</dbReference>
<proteinExistence type="predicted"/>
<keyword evidence="4 10" id="KW-0238">DNA-binding</keyword>
<dbReference type="AlphaFoldDB" id="A0A412B019"/>
<evidence type="ECO:0000313" key="11">
    <source>
        <dbReference type="Proteomes" id="UP000284751"/>
    </source>
</evidence>
<dbReference type="CDD" id="cd17535">
    <property type="entry name" value="REC_NarL-like"/>
    <property type="match status" value="1"/>
</dbReference>
<dbReference type="SUPFAM" id="SSF52172">
    <property type="entry name" value="CheY-like"/>
    <property type="match status" value="1"/>
</dbReference>
<sequence length="220" mass="24870">MTIIIADDQKLFATSLKSVLENDDKELSVIGIAGNGKEAVDLADRLKPDLILMDVRMPIMDGVEAVRIIHQRLPEIKIIMLTTYDDDEFVNQAILHGSVGYLLKDIEPQELIVSIRAVISGRVLFDPAVFHTFLHANLTSSNQIEPPQLKSLSSHEKQILYLLAKGFNNAEIAEALFLGHQTVKNYVSNIYTKLSLKGRSKIIKLALDHYQYLENFYHRK</sequence>